<dbReference type="SUPFAM" id="SSF46894">
    <property type="entry name" value="C-terminal effector domain of the bipartite response regulators"/>
    <property type="match status" value="1"/>
</dbReference>
<dbReference type="PANTHER" id="PTHR16305:SF35">
    <property type="entry name" value="TRANSCRIPTIONAL ACTIVATOR DOMAIN"/>
    <property type="match status" value="1"/>
</dbReference>
<dbReference type="Pfam" id="PF00196">
    <property type="entry name" value="GerE"/>
    <property type="match status" value="1"/>
</dbReference>
<reference evidence="6" key="1">
    <citation type="submission" date="2021-06" db="EMBL/GenBank/DDBJ databases">
        <title>Sequencing of actinobacteria type strains.</title>
        <authorList>
            <person name="Nguyen G.-S."/>
            <person name="Wentzel A."/>
        </authorList>
    </citation>
    <scope>NUCLEOTIDE SEQUENCE</scope>
    <source>
        <strain evidence="6">P38-E01</strain>
    </source>
</reference>
<evidence type="ECO:0000313" key="7">
    <source>
        <dbReference type="Proteomes" id="UP000694501"/>
    </source>
</evidence>
<dbReference type="GO" id="GO:0005524">
    <property type="term" value="F:ATP binding"/>
    <property type="evidence" value="ECO:0007669"/>
    <property type="project" value="UniProtKB-KW"/>
</dbReference>
<dbReference type="GO" id="GO:0005737">
    <property type="term" value="C:cytoplasm"/>
    <property type="evidence" value="ECO:0007669"/>
    <property type="project" value="TreeGrafter"/>
</dbReference>
<dbReference type="CDD" id="cd06170">
    <property type="entry name" value="LuxR_C_like"/>
    <property type="match status" value="1"/>
</dbReference>
<dbReference type="InterPro" id="IPR027417">
    <property type="entry name" value="P-loop_NTPase"/>
</dbReference>
<proteinExistence type="predicted"/>
<accession>A0A949N6B3</accession>
<dbReference type="Gene3D" id="3.40.50.300">
    <property type="entry name" value="P-loop containing nucleotide triphosphate hydrolases"/>
    <property type="match status" value="1"/>
</dbReference>
<keyword evidence="2" id="KW-0067">ATP-binding</keyword>
<dbReference type="AlphaFoldDB" id="A0A949N6B3"/>
<feature type="coiled-coil region" evidence="3">
    <location>
        <begin position="742"/>
        <end position="769"/>
    </location>
</feature>
<dbReference type="SMART" id="SM00421">
    <property type="entry name" value="HTH_LUXR"/>
    <property type="match status" value="1"/>
</dbReference>
<dbReference type="GO" id="GO:0003677">
    <property type="term" value="F:DNA binding"/>
    <property type="evidence" value="ECO:0007669"/>
    <property type="project" value="InterPro"/>
</dbReference>
<dbReference type="InterPro" id="IPR011990">
    <property type="entry name" value="TPR-like_helical_dom_sf"/>
</dbReference>
<dbReference type="InterPro" id="IPR041664">
    <property type="entry name" value="AAA_16"/>
</dbReference>
<dbReference type="SUPFAM" id="SSF52540">
    <property type="entry name" value="P-loop containing nucleoside triphosphate hydrolases"/>
    <property type="match status" value="1"/>
</dbReference>
<evidence type="ECO:0000256" key="4">
    <source>
        <dbReference type="SAM" id="MobiDB-lite"/>
    </source>
</evidence>
<keyword evidence="3" id="KW-0175">Coiled coil</keyword>
<dbReference type="InterPro" id="IPR036388">
    <property type="entry name" value="WH-like_DNA-bd_sf"/>
</dbReference>
<dbReference type="InterPro" id="IPR016032">
    <property type="entry name" value="Sig_transdc_resp-reg_C-effctor"/>
</dbReference>
<dbReference type="GO" id="GO:0004016">
    <property type="term" value="F:adenylate cyclase activity"/>
    <property type="evidence" value="ECO:0007669"/>
    <property type="project" value="TreeGrafter"/>
</dbReference>
<feature type="domain" description="HTH luxR-type" evidence="5">
    <location>
        <begin position="949"/>
        <end position="1014"/>
    </location>
</feature>
<dbReference type="PANTHER" id="PTHR16305">
    <property type="entry name" value="TESTICULAR SOLUBLE ADENYLYL CYCLASE"/>
    <property type="match status" value="1"/>
</dbReference>
<dbReference type="SUPFAM" id="SSF48452">
    <property type="entry name" value="TPR-like"/>
    <property type="match status" value="1"/>
</dbReference>
<dbReference type="Pfam" id="PF13191">
    <property type="entry name" value="AAA_16"/>
    <property type="match status" value="1"/>
</dbReference>
<gene>
    <name evidence="6" type="ORF">JGS22_000810</name>
</gene>
<evidence type="ECO:0000256" key="3">
    <source>
        <dbReference type="SAM" id="Coils"/>
    </source>
</evidence>
<evidence type="ECO:0000313" key="6">
    <source>
        <dbReference type="EMBL" id="MBU7596211.1"/>
    </source>
</evidence>
<dbReference type="Proteomes" id="UP000694501">
    <property type="component" value="Unassembled WGS sequence"/>
</dbReference>
<comment type="caution">
    <text evidence="6">The sequence shown here is derived from an EMBL/GenBank/DDBJ whole genome shotgun (WGS) entry which is preliminary data.</text>
</comment>
<protein>
    <submittedName>
        <fullName evidence="6">AAA family ATPase</fullName>
    </submittedName>
</protein>
<dbReference type="Gene3D" id="1.25.40.10">
    <property type="entry name" value="Tetratricopeptide repeat domain"/>
    <property type="match status" value="1"/>
</dbReference>
<name>A0A949N6B3_9ACTN</name>
<organism evidence="6 7">
    <name type="scientific">Streptomyces tardus</name>
    <dbReference type="NCBI Taxonomy" id="2780544"/>
    <lineage>
        <taxon>Bacteria</taxon>
        <taxon>Bacillati</taxon>
        <taxon>Actinomycetota</taxon>
        <taxon>Actinomycetes</taxon>
        <taxon>Kitasatosporales</taxon>
        <taxon>Streptomycetaceae</taxon>
        <taxon>Streptomyces</taxon>
    </lineage>
</organism>
<evidence type="ECO:0000259" key="5">
    <source>
        <dbReference type="PROSITE" id="PS50043"/>
    </source>
</evidence>
<dbReference type="GO" id="GO:0006355">
    <property type="term" value="P:regulation of DNA-templated transcription"/>
    <property type="evidence" value="ECO:0007669"/>
    <property type="project" value="InterPro"/>
</dbReference>
<dbReference type="EMBL" id="JAELVF020000001">
    <property type="protein sequence ID" value="MBU7596211.1"/>
    <property type="molecule type" value="Genomic_DNA"/>
</dbReference>
<dbReference type="Gene3D" id="1.10.10.10">
    <property type="entry name" value="Winged helix-like DNA-binding domain superfamily/Winged helix DNA-binding domain"/>
    <property type="match status" value="1"/>
</dbReference>
<evidence type="ECO:0000256" key="2">
    <source>
        <dbReference type="ARBA" id="ARBA00022840"/>
    </source>
</evidence>
<keyword evidence="1" id="KW-0547">Nucleotide-binding</keyword>
<keyword evidence="7" id="KW-1185">Reference proteome</keyword>
<sequence length="1049" mass="114942">MLGPVQASSISPVFVGRQAELSTLERALSRAGTGEPQLLVVGGEAGVGKSRLIEEFLDVVRESGAVAAVGGCIEIGAEGLPFAPVSTVLRSLHRELGEELTDAAAGQEGELARLLPELGDAAREFREEDGRARLFELSGRLLEALAQDRTLVLVIEDLHWADRSTREMLAYLLRSLHRSRLVLVATYRSDDIHRRHPLRPFLAELDRLRSVQRIELPRLSQDEVRAQIAGIQGVREPEPELVEQIFERSEGNPFFVEELATSRGDSDISDSLRDLLLVRVEALPEIAQQVVRLVAEGGSTVEYQLLAEVAEETQSELIGALRAAVEAKVLAPTEDGEGYRFRHALVREAVCDDLLPGERSALNRRYAEALASTPELVRTDQRAARLASYWYYAHDVAKALPAVLEAAVQARRRYAFAEQLRLLDRALEQWEDADWETRLDVRPPDQVGAYPVCGATDESVRYLDLLAEAAHAALMAGERKRALAVIKQAQRLLDKHDDPLRKAWFWIQRSKLMEGTGKGDGWPELSQAQDLVHGLDPSPVHAEVLAHTAAWEANHNPRADNLATAQRAVELASVVGAESVELHARLTLGGRMVDSGDITEGLEVMAEAVKRVCERGYVAILGRAHINYAGTLDHVGRYEQALEVLEDGIARAHEYGLQDTKAWLHGNRAATLCMLGRWDEVTEAIEQIRRLAQGVKPRAFAALRAGQLAVYRGDTGLASQELAEARKWYGPHDPQPQYVIPLARLELEIEAARGRVEETRAILRQAVENGFPMGMEGYGWPLLFAAASAESDLRGLPSAEPARAEVLELIEEAARRLPRLVPLSAAYGLLTDAELLRAAGKSRSDRWAEAVVALEAMPCPFPLAQARYRLAEALLGEKEGPEWRGKAARVLVDAYRVSSRLDARPLSERIEQLALRARISLAEPEHGAAEQVTESACEQEEDAVEEREKELEAFGLTRRERAVLALVAVGRTNRQIAQELFISPKTASVHVSNILSKLSVTGRGEAAAMAHRLRLLPGPAAEAPARSRSAGSPSGGASAAAPPAARAEK</sequence>
<dbReference type="InterPro" id="IPR000792">
    <property type="entry name" value="Tscrpt_reg_LuxR_C"/>
</dbReference>
<dbReference type="PRINTS" id="PR00038">
    <property type="entry name" value="HTHLUXR"/>
</dbReference>
<feature type="region of interest" description="Disordered" evidence="4">
    <location>
        <begin position="1018"/>
        <end position="1049"/>
    </location>
</feature>
<evidence type="ECO:0000256" key="1">
    <source>
        <dbReference type="ARBA" id="ARBA00022741"/>
    </source>
</evidence>
<dbReference type="PROSITE" id="PS50043">
    <property type="entry name" value="HTH_LUXR_2"/>
    <property type="match status" value="1"/>
</dbReference>